<keyword evidence="10 11" id="KW-0472">Membrane</keyword>
<evidence type="ECO:0000256" key="11">
    <source>
        <dbReference type="SAM" id="Phobius"/>
    </source>
</evidence>
<evidence type="ECO:0000256" key="5">
    <source>
        <dbReference type="ARBA" id="ARBA00022692"/>
    </source>
</evidence>
<sequence>MDKGKLNGKDTSENGRRWYYYLALFAQIPALVAIVLILILFGKYRGGFGRGSNPDSLFNFHPLCMTLGMVFFYGDAILVYRLFPNTSKFAIKMIHGLLLILSLILSSIGLSTVFENHAQSKPPKPDLYSLHSWIGITAVSLFGLQWVCGFLTFLFPQLSERVRQAYMPSHRFWGKTIFIFAIIAVMMGIVEYCAFEQLFSPGTKFQETMLNMAGVMFLMFAVIVLYLVGNDNFQRPKETDDDEHLPLTE</sequence>
<proteinExistence type="predicted"/>
<feature type="transmembrane region" description="Helical" evidence="11">
    <location>
        <begin position="176"/>
        <end position="198"/>
    </location>
</feature>
<evidence type="ECO:0000313" key="16">
    <source>
        <dbReference type="Proteomes" id="UP000663834"/>
    </source>
</evidence>
<evidence type="ECO:0000256" key="2">
    <source>
        <dbReference type="ARBA" id="ARBA00004141"/>
    </source>
</evidence>
<keyword evidence="9" id="KW-0408">Iron</keyword>
<evidence type="ECO:0000313" key="13">
    <source>
        <dbReference type="EMBL" id="CAF1497711.1"/>
    </source>
</evidence>
<name>A0A815T016_9BILA</name>
<evidence type="ECO:0000313" key="15">
    <source>
        <dbReference type="EMBL" id="CAF1999809.1"/>
    </source>
</evidence>
<protein>
    <recommendedName>
        <fullName evidence="12">Cytochrome b561 domain-containing protein</fullName>
    </recommendedName>
</protein>
<dbReference type="Proteomes" id="UP000663834">
    <property type="component" value="Unassembled WGS sequence"/>
</dbReference>
<feature type="transmembrane region" description="Helical" evidence="11">
    <location>
        <begin position="95"/>
        <end position="114"/>
    </location>
</feature>
<feature type="transmembrane region" description="Helical" evidence="11">
    <location>
        <begin position="210"/>
        <end position="228"/>
    </location>
</feature>
<accession>A0A815T016</accession>
<comment type="caution">
    <text evidence="13">The sequence shown here is derived from an EMBL/GenBank/DDBJ whole genome shotgun (WGS) entry which is preliminary data.</text>
</comment>
<keyword evidence="5 11" id="KW-0812">Transmembrane</keyword>
<dbReference type="InterPro" id="IPR006593">
    <property type="entry name" value="Cyt_b561/ferric_Rdtase_TM"/>
</dbReference>
<dbReference type="Gene3D" id="1.20.120.1770">
    <property type="match status" value="1"/>
</dbReference>
<evidence type="ECO:0000256" key="10">
    <source>
        <dbReference type="ARBA" id="ARBA00023136"/>
    </source>
</evidence>
<dbReference type="GO" id="GO:0016020">
    <property type="term" value="C:membrane"/>
    <property type="evidence" value="ECO:0007669"/>
    <property type="project" value="UniProtKB-SubCell"/>
</dbReference>
<evidence type="ECO:0000313" key="14">
    <source>
        <dbReference type="EMBL" id="CAF1995175.1"/>
    </source>
</evidence>
<evidence type="ECO:0000256" key="4">
    <source>
        <dbReference type="ARBA" id="ARBA00022617"/>
    </source>
</evidence>
<dbReference type="Proteomes" id="UP000663887">
    <property type="component" value="Unassembled WGS sequence"/>
</dbReference>
<feature type="transmembrane region" description="Helical" evidence="11">
    <location>
        <begin position="134"/>
        <end position="155"/>
    </location>
</feature>
<dbReference type="Proteomes" id="UP000663856">
    <property type="component" value="Unassembled WGS sequence"/>
</dbReference>
<dbReference type="EMBL" id="CAJNOW010006812">
    <property type="protein sequence ID" value="CAF1497711.1"/>
    <property type="molecule type" value="Genomic_DNA"/>
</dbReference>
<dbReference type="EMBL" id="CAJNRF010001181">
    <property type="protein sequence ID" value="CAF1999809.1"/>
    <property type="molecule type" value="Genomic_DNA"/>
</dbReference>
<keyword evidence="7" id="KW-0249">Electron transport</keyword>
<feature type="transmembrane region" description="Helical" evidence="11">
    <location>
        <begin position="60"/>
        <end position="83"/>
    </location>
</feature>
<evidence type="ECO:0000256" key="9">
    <source>
        <dbReference type="ARBA" id="ARBA00023004"/>
    </source>
</evidence>
<evidence type="ECO:0000256" key="1">
    <source>
        <dbReference type="ARBA" id="ARBA00001970"/>
    </source>
</evidence>
<evidence type="ECO:0000256" key="6">
    <source>
        <dbReference type="ARBA" id="ARBA00022723"/>
    </source>
</evidence>
<reference evidence="13" key="1">
    <citation type="submission" date="2021-02" db="EMBL/GenBank/DDBJ databases">
        <authorList>
            <person name="Nowell W R."/>
        </authorList>
    </citation>
    <scope>NUCLEOTIDE SEQUENCE</scope>
</reference>
<feature type="transmembrane region" description="Helical" evidence="11">
    <location>
        <begin position="20"/>
        <end position="40"/>
    </location>
</feature>
<gene>
    <name evidence="13" type="ORF">KQP761_LOCUS14453</name>
    <name evidence="15" type="ORF">WKI299_LOCUS4708</name>
    <name evidence="14" type="ORF">XDN619_LOCUS3064</name>
</gene>
<feature type="domain" description="Cytochrome b561" evidence="12">
    <location>
        <begin position="25"/>
        <end position="229"/>
    </location>
</feature>
<keyword evidence="4" id="KW-0349">Heme</keyword>
<dbReference type="PANTHER" id="PTHR10106:SF0">
    <property type="entry name" value="LD36721P"/>
    <property type="match status" value="1"/>
</dbReference>
<evidence type="ECO:0000256" key="7">
    <source>
        <dbReference type="ARBA" id="ARBA00022982"/>
    </source>
</evidence>
<dbReference type="PROSITE" id="PS50939">
    <property type="entry name" value="CYTOCHROME_B561"/>
    <property type="match status" value="1"/>
</dbReference>
<dbReference type="Pfam" id="PF03188">
    <property type="entry name" value="Cytochrom_B561"/>
    <property type="match status" value="1"/>
</dbReference>
<dbReference type="SMART" id="SM00665">
    <property type="entry name" value="B561"/>
    <property type="match status" value="1"/>
</dbReference>
<dbReference type="InterPro" id="IPR043205">
    <property type="entry name" value="CYB561/CYBRD1-like"/>
</dbReference>
<evidence type="ECO:0000259" key="12">
    <source>
        <dbReference type="PROSITE" id="PS50939"/>
    </source>
</evidence>
<evidence type="ECO:0000256" key="3">
    <source>
        <dbReference type="ARBA" id="ARBA00022448"/>
    </source>
</evidence>
<dbReference type="PANTHER" id="PTHR10106">
    <property type="entry name" value="CYTOCHROME B561-RELATED"/>
    <property type="match status" value="1"/>
</dbReference>
<evidence type="ECO:0000256" key="8">
    <source>
        <dbReference type="ARBA" id="ARBA00022989"/>
    </source>
</evidence>
<keyword evidence="8 11" id="KW-1133">Transmembrane helix</keyword>
<dbReference type="EMBL" id="CAJNRG010000324">
    <property type="protein sequence ID" value="CAF1995175.1"/>
    <property type="molecule type" value="Genomic_DNA"/>
</dbReference>
<dbReference type="FunFam" id="1.20.120.1770:FF:000001">
    <property type="entry name" value="Cytochrome b reductase 1"/>
    <property type="match status" value="1"/>
</dbReference>
<dbReference type="GO" id="GO:0046872">
    <property type="term" value="F:metal ion binding"/>
    <property type="evidence" value="ECO:0007669"/>
    <property type="project" value="UniProtKB-KW"/>
</dbReference>
<dbReference type="GO" id="GO:0016491">
    <property type="term" value="F:oxidoreductase activity"/>
    <property type="evidence" value="ECO:0007669"/>
    <property type="project" value="InterPro"/>
</dbReference>
<organism evidence="13 16">
    <name type="scientific">Rotaria magnacalcarata</name>
    <dbReference type="NCBI Taxonomy" id="392030"/>
    <lineage>
        <taxon>Eukaryota</taxon>
        <taxon>Metazoa</taxon>
        <taxon>Spiralia</taxon>
        <taxon>Gnathifera</taxon>
        <taxon>Rotifera</taxon>
        <taxon>Eurotatoria</taxon>
        <taxon>Bdelloidea</taxon>
        <taxon>Philodinida</taxon>
        <taxon>Philodinidae</taxon>
        <taxon>Rotaria</taxon>
    </lineage>
</organism>
<keyword evidence="3" id="KW-0813">Transport</keyword>
<dbReference type="OrthoDB" id="907479at2759"/>
<dbReference type="AlphaFoldDB" id="A0A815T016"/>
<keyword evidence="6" id="KW-0479">Metal-binding</keyword>
<comment type="subcellular location">
    <subcellularLocation>
        <location evidence="2">Membrane</location>
        <topology evidence="2">Multi-pass membrane protein</topology>
    </subcellularLocation>
</comment>
<comment type="cofactor">
    <cofactor evidence="1">
        <name>heme b</name>
        <dbReference type="ChEBI" id="CHEBI:60344"/>
    </cofactor>
</comment>